<proteinExistence type="predicted"/>
<sequence length="252" mass="28065">MSSDDLDRLSETLNAYIDGELDPAQSAKLELRLRADLALRRRLLELRRVRELVHTSFGSEPPATVTAPRLPNLSRRTRIAVHAIAASLLLVVGISMGINWRPTASDDLLSLLPKDAQTIRPSHLDLRTPADEVRAIFHVTSADPEKIRATLNHVEKLVRRYSGTTKRLHVELVANAEGLNLLRVGKSPAADQVAYIQKSYGNVRFLACGKTIQRIQAEKGVPVRLLPNVEVASSALDQIILRLRQGWTYIRV</sequence>
<name>A0A1F6SX10_9PROT</name>
<comment type="caution">
    <text evidence="2">The sequence shown here is derived from an EMBL/GenBank/DDBJ whole genome shotgun (WGS) entry which is preliminary data.</text>
</comment>
<dbReference type="AlphaFoldDB" id="A0A1F6SX10"/>
<accession>A0A1F6SX10</accession>
<keyword evidence="1" id="KW-0812">Transmembrane</keyword>
<evidence type="ECO:0000256" key="1">
    <source>
        <dbReference type="SAM" id="Phobius"/>
    </source>
</evidence>
<evidence type="ECO:0008006" key="4">
    <source>
        <dbReference type="Google" id="ProtNLM"/>
    </source>
</evidence>
<keyword evidence="1" id="KW-1133">Transmembrane helix</keyword>
<gene>
    <name evidence="2" type="ORF">A2140_04680</name>
</gene>
<dbReference type="SUPFAM" id="SSF75169">
    <property type="entry name" value="DsrEFH-like"/>
    <property type="match status" value="1"/>
</dbReference>
<keyword evidence="1" id="KW-0472">Membrane</keyword>
<dbReference type="Gene3D" id="3.40.1260.10">
    <property type="entry name" value="DsrEFH-like"/>
    <property type="match status" value="1"/>
</dbReference>
<evidence type="ECO:0000313" key="3">
    <source>
        <dbReference type="Proteomes" id="UP000178379"/>
    </source>
</evidence>
<reference evidence="2 3" key="1">
    <citation type="journal article" date="2016" name="Nat. Commun.">
        <title>Thousands of microbial genomes shed light on interconnected biogeochemical processes in an aquifer system.</title>
        <authorList>
            <person name="Anantharaman K."/>
            <person name="Brown C.T."/>
            <person name="Hug L.A."/>
            <person name="Sharon I."/>
            <person name="Castelle C.J."/>
            <person name="Probst A.J."/>
            <person name="Thomas B.C."/>
            <person name="Singh A."/>
            <person name="Wilkins M.J."/>
            <person name="Karaoz U."/>
            <person name="Brodie E.L."/>
            <person name="Williams K.H."/>
            <person name="Hubbard S.S."/>
            <person name="Banfield J.F."/>
        </authorList>
    </citation>
    <scope>NUCLEOTIDE SEQUENCE [LARGE SCALE GENOMIC DNA]</scope>
</reference>
<dbReference type="PANTHER" id="PTHR37691">
    <property type="entry name" value="BLR3518 PROTEIN"/>
    <property type="match status" value="1"/>
</dbReference>
<dbReference type="Proteomes" id="UP000178379">
    <property type="component" value="Unassembled WGS sequence"/>
</dbReference>
<dbReference type="EMBL" id="MFSQ01000150">
    <property type="protein sequence ID" value="OGI37265.1"/>
    <property type="molecule type" value="Genomic_DNA"/>
</dbReference>
<evidence type="ECO:0000313" key="2">
    <source>
        <dbReference type="EMBL" id="OGI37265.1"/>
    </source>
</evidence>
<organism evidence="2 3">
    <name type="scientific">Candidatus Muproteobacteria bacterium RBG_16_62_13</name>
    <dbReference type="NCBI Taxonomy" id="1817756"/>
    <lineage>
        <taxon>Bacteria</taxon>
        <taxon>Pseudomonadati</taxon>
        <taxon>Pseudomonadota</taxon>
        <taxon>Candidatus Muproteobacteria</taxon>
    </lineage>
</organism>
<dbReference type="PANTHER" id="PTHR37691:SF1">
    <property type="entry name" value="BLR3518 PROTEIN"/>
    <property type="match status" value="1"/>
</dbReference>
<dbReference type="InterPro" id="IPR027396">
    <property type="entry name" value="DsrEFH-like"/>
</dbReference>
<protein>
    <recommendedName>
        <fullName evidence="4">Zinc-finger domain-containing protein</fullName>
    </recommendedName>
</protein>
<feature type="transmembrane region" description="Helical" evidence="1">
    <location>
        <begin position="79"/>
        <end position="100"/>
    </location>
</feature>
<dbReference type="STRING" id="1817756.A2140_04680"/>